<dbReference type="SUPFAM" id="SSF63829">
    <property type="entry name" value="Calcium-dependent phosphotriesterase"/>
    <property type="match status" value="1"/>
</dbReference>
<dbReference type="Proteomes" id="UP000655523">
    <property type="component" value="Unassembled WGS sequence"/>
</dbReference>
<dbReference type="AlphaFoldDB" id="A0A972NQ00"/>
<accession>A0A972NQ00</accession>
<protein>
    <submittedName>
        <fullName evidence="1">3-hydroxyacyl-CoA dehydrogenase</fullName>
    </submittedName>
</protein>
<evidence type="ECO:0000313" key="1">
    <source>
        <dbReference type="EMBL" id="NPT57603.1"/>
    </source>
</evidence>
<dbReference type="InterPro" id="IPR011042">
    <property type="entry name" value="6-blade_b-propeller_TolB-like"/>
</dbReference>
<evidence type="ECO:0000313" key="2">
    <source>
        <dbReference type="Proteomes" id="UP000655523"/>
    </source>
</evidence>
<reference evidence="1 2" key="1">
    <citation type="submission" date="2019-11" db="EMBL/GenBank/DDBJ databases">
        <title>Metabolism of dissolved organic matter in forest soils.</title>
        <authorList>
            <person name="Cyle K.T."/>
            <person name="Wilhelm R.C."/>
            <person name="Martinez C.E."/>
        </authorList>
    </citation>
    <scope>NUCLEOTIDE SEQUENCE [LARGE SCALE GENOMIC DNA]</scope>
    <source>
        <strain evidence="1 2">5N</strain>
    </source>
</reference>
<dbReference type="PANTHER" id="PTHR46513">
    <property type="entry name" value="VITELLOGENIN RECEPTOR-LIKE PROTEIN-RELATED-RELATED"/>
    <property type="match status" value="1"/>
</dbReference>
<dbReference type="EMBL" id="WOEZ01000127">
    <property type="protein sequence ID" value="NPT57603.1"/>
    <property type="molecule type" value="Genomic_DNA"/>
</dbReference>
<dbReference type="RefSeq" id="WP_172168927.1">
    <property type="nucleotide sequence ID" value="NZ_WOEZ01000127.1"/>
</dbReference>
<dbReference type="SMART" id="SM00135">
    <property type="entry name" value="LY"/>
    <property type="match status" value="5"/>
</dbReference>
<dbReference type="InterPro" id="IPR000033">
    <property type="entry name" value="LDLR_classB_rpt"/>
</dbReference>
<comment type="caution">
    <text evidence="1">The sequence shown here is derived from an EMBL/GenBank/DDBJ whole genome shotgun (WGS) entry which is preliminary data.</text>
</comment>
<keyword evidence="2" id="KW-1185">Reference proteome</keyword>
<name>A0A972NQ00_9BURK</name>
<dbReference type="InterPro" id="IPR050778">
    <property type="entry name" value="Cueball_EGF_LRP_Nidogen"/>
</dbReference>
<gene>
    <name evidence="1" type="ORF">GNZ13_24265</name>
</gene>
<proteinExistence type="predicted"/>
<sequence length="304" mass="33438">MTQPQISGTDVSANATRTGRLFLLELSGGRIHSMNPDGSERKTIVTECHLPDGIVVDTDAGHIYWTNMGSVGAHNGSIERADLDGKNRMLIVPQGITHTPKQIHLDKAGGKLYWCDREGMRVMRANCDGSQVETLVAAGRGDEDRRDQTRWCVGITLDPKLGKLYWTQKGPEKAGLGRIFRASIDIPQGEDPTNRSDIEVLFDRLPEPIDLEFDLANRVLYWTDRGDPPRGNTVNRAPIDRTATPEILVTHLMEGIGIALDVPGNRMFVTDLAGSVYSADLDGKNERNFLYAQGNLAGIAYAEV</sequence>
<dbReference type="PROSITE" id="PS51120">
    <property type="entry name" value="LDLRB"/>
    <property type="match status" value="1"/>
</dbReference>
<organism evidence="1 2">
    <name type="scientific">Paraburkholderia elongata</name>
    <dbReference type="NCBI Taxonomy" id="2675747"/>
    <lineage>
        <taxon>Bacteria</taxon>
        <taxon>Pseudomonadati</taxon>
        <taxon>Pseudomonadota</taxon>
        <taxon>Betaproteobacteria</taxon>
        <taxon>Burkholderiales</taxon>
        <taxon>Burkholderiaceae</taxon>
        <taxon>Paraburkholderia</taxon>
    </lineage>
</organism>
<dbReference type="Gene3D" id="2.120.10.30">
    <property type="entry name" value="TolB, C-terminal domain"/>
    <property type="match status" value="2"/>
</dbReference>